<feature type="transmembrane region" description="Helical" evidence="1">
    <location>
        <begin position="199"/>
        <end position="223"/>
    </location>
</feature>
<dbReference type="VEuPathDB" id="AmoebaDB:NF0091380"/>
<dbReference type="Proteomes" id="UP000444721">
    <property type="component" value="Unassembled WGS sequence"/>
</dbReference>
<feature type="domain" description="CSC1/OSCA1-like cytosolic" evidence="3">
    <location>
        <begin position="6"/>
        <end position="107"/>
    </location>
</feature>
<evidence type="ECO:0000256" key="1">
    <source>
        <dbReference type="SAM" id="Phobius"/>
    </source>
</evidence>
<dbReference type="AlphaFoldDB" id="A0A6A5CEW6"/>
<dbReference type="OrthoDB" id="6437480at2759"/>
<evidence type="ECO:0000259" key="2">
    <source>
        <dbReference type="Pfam" id="PF02714"/>
    </source>
</evidence>
<dbReference type="InterPro" id="IPR003864">
    <property type="entry name" value="CSC1/OSCA1-like_7TM"/>
</dbReference>
<dbReference type="GeneID" id="68115243"/>
<feature type="transmembrane region" description="Helical" evidence="1">
    <location>
        <begin position="465"/>
        <end position="485"/>
    </location>
</feature>
<keyword evidence="5" id="KW-1185">Reference proteome</keyword>
<evidence type="ECO:0000313" key="5">
    <source>
        <dbReference type="Proteomes" id="UP000444721"/>
    </source>
</evidence>
<dbReference type="Pfam" id="PF02714">
    <property type="entry name" value="RSN1_7TM"/>
    <property type="match status" value="1"/>
</dbReference>
<keyword evidence="1" id="KW-1133">Transmembrane helix</keyword>
<evidence type="ECO:0000259" key="3">
    <source>
        <dbReference type="Pfam" id="PF14703"/>
    </source>
</evidence>
<reference evidence="4 5" key="1">
    <citation type="journal article" date="2019" name="Sci. Rep.">
        <title>Nanopore sequencing improves the draft genome of the human pathogenic amoeba Naegleria fowleri.</title>
        <authorList>
            <person name="Liechti N."/>
            <person name="Schurch N."/>
            <person name="Bruggmann R."/>
            <person name="Wittwer M."/>
        </authorList>
    </citation>
    <scope>NUCLEOTIDE SEQUENCE [LARGE SCALE GENOMIC DNA]</scope>
    <source>
        <strain evidence="4 5">ATCC 30894</strain>
    </source>
</reference>
<feature type="transmembrane region" description="Helical" evidence="1">
    <location>
        <begin position="328"/>
        <end position="347"/>
    </location>
</feature>
<organism evidence="4 5">
    <name type="scientific">Naegleria fowleri</name>
    <name type="common">Brain eating amoeba</name>
    <dbReference type="NCBI Taxonomy" id="5763"/>
    <lineage>
        <taxon>Eukaryota</taxon>
        <taxon>Discoba</taxon>
        <taxon>Heterolobosea</taxon>
        <taxon>Tetramitia</taxon>
        <taxon>Eutetramitia</taxon>
        <taxon>Vahlkampfiidae</taxon>
        <taxon>Naegleria</taxon>
    </lineage>
</organism>
<dbReference type="PANTHER" id="PTHR13018">
    <property type="entry name" value="PROBABLE MEMBRANE PROTEIN DUF221-RELATED"/>
    <property type="match status" value="1"/>
</dbReference>
<keyword evidence="1" id="KW-0812">Transmembrane</keyword>
<feature type="transmembrane region" description="Helical" evidence="1">
    <location>
        <begin position="435"/>
        <end position="458"/>
    </location>
</feature>
<gene>
    <name evidence="4" type="ORF">FDP41_008025</name>
</gene>
<dbReference type="GO" id="GO:0005886">
    <property type="term" value="C:plasma membrane"/>
    <property type="evidence" value="ECO:0007669"/>
    <property type="project" value="TreeGrafter"/>
</dbReference>
<dbReference type="GO" id="GO:0005227">
    <property type="term" value="F:calcium-activated cation channel activity"/>
    <property type="evidence" value="ECO:0007669"/>
    <property type="project" value="InterPro"/>
</dbReference>
<dbReference type="InterPro" id="IPR027815">
    <property type="entry name" value="CSC1/OSCA1-like_cyt"/>
</dbReference>
<dbReference type="RefSeq" id="XP_044568823.1">
    <property type="nucleotide sequence ID" value="XM_044711835.1"/>
</dbReference>
<accession>A0A6A5CEW6</accession>
<name>A0A6A5CEW6_NAEFO</name>
<feature type="domain" description="CSC1/OSCA1-like 7TM region" evidence="2">
    <location>
        <begin position="224"/>
        <end position="455"/>
    </location>
</feature>
<comment type="caution">
    <text evidence="4">The sequence shown here is derived from an EMBL/GenBank/DDBJ whole genome shotgun (WGS) entry which is preliminary data.</text>
</comment>
<dbReference type="Pfam" id="PF14703">
    <property type="entry name" value="PHM7_cyt"/>
    <property type="match status" value="1"/>
</dbReference>
<dbReference type="VEuPathDB" id="AmoebaDB:NfTy_004160"/>
<feature type="transmembrane region" description="Helical" evidence="1">
    <location>
        <begin position="289"/>
        <end position="308"/>
    </location>
</feature>
<dbReference type="EMBL" id="VFQX01000004">
    <property type="protein sequence ID" value="KAF0984110.1"/>
    <property type="molecule type" value="Genomic_DNA"/>
</dbReference>
<dbReference type="VEuPathDB" id="AmoebaDB:FDP41_008025"/>
<evidence type="ECO:0008006" key="6">
    <source>
        <dbReference type="Google" id="ProtNLM"/>
    </source>
</evidence>
<evidence type="ECO:0000313" key="4">
    <source>
        <dbReference type="EMBL" id="KAF0984110.1"/>
    </source>
</evidence>
<keyword evidence="1" id="KW-0472">Membrane</keyword>
<proteinExistence type="predicted"/>
<feature type="transmembrane region" description="Helical" evidence="1">
    <location>
        <begin position="392"/>
        <end position="415"/>
    </location>
</feature>
<dbReference type="InterPro" id="IPR045122">
    <property type="entry name" value="Csc1-like"/>
</dbReference>
<sequence>MFGKDAIVDCHICLDFEKITTLEKQLEKFQRKLRQAIEQESQTTPFSLLRNLCSQIYYRTQSYSSYCEENIQQIEKQLLELRREENITGTGYAFATFFSMTTAKTVCDEYVTDFMGFLISKKYISNTLSKLVKFLKQCLPIGTTSHHSTIPTTTPTSDQESRSSQQYNFAPACEASDVLFENLNISTSKRASRVLISNIILFVVLLVVYTVLILNSSIPWYASQNKTEIYGYAENVLKTPTEITFKILLVVLELSPEIISLINELFKPLVEKLVKWEKHKTNIHKRKTILRRTTYFFVLSTIIFPYGWTYYKSVWRIFNSLPPFNNEIYFFNFISIELIILTIVLAITSKGLEMIVNTISSIRDYFKTGEWHRPVFDYEAEYSMKITMLMMCLLYGTCIPLIYIVALLYFILTYLIDKYLIMYWYERSMESNGNILNTVVENFGICFIFFPFSIIVLLPVLLKRIMTAVVEIPILLIIIIGLYFMTRKTIERERDAIIIALNERSEQDQQQLSVTVTQNSNIDDNRDSLLDIENGKATNLCEETHVSAEKSVDESSDIQNFSSHHDESTSIEIKDSTLQHIDEKDAENSKDQNPTNTCMIQTEKDDDDDFVILTEADWFEHSLQNATSSHYKKEFEIFKEFINGKEVRVREGFAFGCLSIGKTIQTSIFEKDIGRSNFTTINVPMKGLT</sequence>
<protein>
    <recommendedName>
        <fullName evidence="6">CSC1/OSCA1-like 7TM region domain-containing protein</fullName>
    </recommendedName>
</protein>